<dbReference type="InterPro" id="IPR051450">
    <property type="entry name" value="Gfo/Idh/MocA_Oxidoreductases"/>
</dbReference>
<dbReference type="PANTHER" id="PTHR43377:SF1">
    <property type="entry name" value="BILIVERDIN REDUCTASE A"/>
    <property type="match status" value="1"/>
</dbReference>
<evidence type="ECO:0000313" key="2">
    <source>
        <dbReference type="EMBL" id="HIV14246.1"/>
    </source>
</evidence>
<organism evidence="2 3">
    <name type="scientific">Candidatus Pullilachnospira stercoravium</name>
    <dbReference type="NCBI Taxonomy" id="2840913"/>
    <lineage>
        <taxon>Bacteria</taxon>
        <taxon>Bacillati</taxon>
        <taxon>Bacillota</taxon>
        <taxon>Clostridia</taxon>
        <taxon>Lachnospirales</taxon>
        <taxon>Lachnospiraceae</taxon>
        <taxon>Lachnospiraceae incertae sedis</taxon>
        <taxon>Candidatus Pullilachnospira</taxon>
    </lineage>
</organism>
<name>A0A9D1T7H0_9FIRM</name>
<dbReference type="AlphaFoldDB" id="A0A9D1T7H0"/>
<reference evidence="2" key="2">
    <citation type="journal article" date="2021" name="PeerJ">
        <title>Extensive microbial diversity within the chicken gut microbiome revealed by metagenomics and culture.</title>
        <authorList>
            <person name="Gilroy R."/>
            <person name="Ravi A."/>
            <person name="Getino M."/>
            <person name="Pursley I."/>
            <person name="Horton D.L."/>
            <person name="Alikhan N.F."/>
            <person name="Baker D."/>
            <person name="Gharbi K."/>
            <person name="Hall N."/>
            <person name="Watson M."/>
            <person name="Adriaenssens E.M."/>
            <person name="Foster-Nyarko E."/>
            <person name="Jarju S."/>
            <person name="Secka A."/>
            <person name="Antonio M."/>
            <person name="Oren A."/>
            <person name="Chaudhuri R.R."/>
            <person name="La Ragione R."/>
            <person name="Hildebrand F."/>
            <person name="Pallen M.J."/>
        </authorList>
    </citation>
    <scope>NUCLEOTIDE SEQUENCE</scope>
    <source>
        <strain evidence="2">ChiBcec2-4451</strain>
    </source>
</reference>
<dbReference type="EMBL" id="DVON01000292">
    <property type="protein sequence ID" value="HIV14246.1"/>
    <property type="molecule type" value="Genomic_DNA"/>
</dbReference>
<sequence>MPQEGICLKGGYSVKTRFAIVGYGWRAQFYLRAARMIPQEFEVTSIVTRSGERAAQIRKETGIPAVCSLEEALGDQPDFVLLCVPRAVMKDWIVRLMEQKIPVLCETPPGKDVDELNELWKEKVRLGGNVQVTEQYFLQPYYAAMIRLARSGLLGDISNMNMSAIHGYHAVSIFRKVLGVGFENCEILGRRFRFPVTETRDRAGWHYGGRMLCPDRDRVDLVFESGRTAFFDFSQEQYFSPIRSRTWNVQGSRGEIRDMDVYWLNEKNQVIREHMRREDDGVYNIDGWSHLWITLSGERIYENPFPQARLNDDELAVADVLRHMGRSVREGVDFYPLREGLQDAYLDFCMEEALRTGNAVRTEAQSWVP</sequence>
<accession>A0A9D1T7H0</accession>
<dbReference type="Gene3D" id="3.40.50.720">
    <property type="entry name" value="NAD(P)-binding Rossmann-like Domain"/>
    <property type="match status" value="1"/>
</dbReference>
<dbReference type="Proteomes" id="UP000886723">
    <property type="component" value="Unassembled WGS sequence"/>
</dbReference>
<dbReference type="Pfam" id="PF01408">
    <property type="entry name" value="GFO_IDH_MocA"/>
    <property type="match status" value="1"/>
</dbReference>
<feature type="domain" description="Gfo/Idh/MocA-like oxidoreductase N-terminal" evidence="1">
    <location>
        <begin position="17"/>
        <end position="132"/>
    </location>
</feature>
<dbReference type="GO" id="GO:0000166">
    <property type="term" value="F:nucleotide binding"/>
    <property type="evidence" value="ECO:0007669"/>
    <property type="project" value="InterPro"/>
</dbReference>
<dbReference type="SUPFAM" id="SSF51735">
    <property type="entry name" value="NAD(P)-binding Rossmann-fold domains"/>
    <property type="match status" value="1"/>
</dbReference>
<evidence type="ECO:0000259" key="1">
    <source>
        <dbReference type="Pfam" id="PF01408"/>
    </source>
</evidence>
<reference evidence="2" key="1">
    <citation type="submission" date="2020-10" db="EMBL/GenBank/DDBJ databases">
        <authorList>
            <person name="Gilroy R."/>
        </authorList>
    </citation>
    <scope>NUCLEOTIDE SEQUENCE</scope>
    <source>
        <strain evidence="2">ChiBcec2-4451</strain>
    </source>
</reference>
<comment type="caution">
    <text evidence="2">The sequence shown here is derived from an EMBL/GenBank/DDBJ whole genome shotgun (WGS) entry which is preliminary data.</text>
</comment>
<evidence type="ECO:0000313" key="3">
    <source>
        <dbReference type="Proteomes" id="UP000886723"/>
    </source>
</evidence>
<dbReference type="InterPro" id="IPR000683">
    <property type="entry name" value="Gfo/Idh/MocA-like_OxRdtase_N"/>
</dbReference>
<dbReference type="InterPro" id="IPR036291">
    <property type="entry name" value="NAD(P)-bd_dom_sf"/>
</dbReference>
<protein>
    <submittedName>
        <fullName evidence="2">Gfo/Idh/MocA family oxidoreductase</fullName>
    </submittedName>
</protein>
<gene>
    <name evidence="2" type="ORF">IAA63_14070</name>
</gene>
<proteinExistence type="predicted"/>
<dbReference type="PANTHER" id="PTHR43377">
    <property type="entry name" value="BILIVERDIN REDUCTASE A"/>
    <property type="match status" value="1"/>
</dbReference>
<dbReference type="Gene3D" id="3.30.360.10">
    <property type="entry name" value="Dihydrodipicolinate Reductase, domain 2"/>
    <property type="match status" value="1"/>
</dbReference>